<reference evidence="1" key="1">
    <citation type="submission" date="2023-07" db="EMBL/GenBank/DDBJ databases">
        <title>draft genome sequence of fig (Ficus carica).</title>
        <authorList>
            <person name="Takahashi T."/>
            <person name="Nishimura K."/>
        </authorList>
    </citation>
    <scope>NUCLEOTIDE SEQUENCE</scope>
</reference>
<evidence type="ECO:0000313" key="2">
    <source>
        <dbReference type="Proteomes" id="UP001187192"/>
    </source>
</evidence>
<dbReference type="AlphaFoldDB" id="A0AA88AQT0"/>
<dbReference type="Proteomes" id="UP001187192">
    <property type="component" value="Unassembled WGS sequence"/>
</dbReference>
<sequence length="105" mass="12227">MHQQPKLEWESYGSSIGIEHGWTKKKAKELPPSSLGMVRKRWTSNPISYSRQLRSYQEHHQLNTSTIKTGVGVSREFHGIEHGWTKKEAKESVVLFCYLIHPYEC</sequence>
<keyword evidence="2" id="KW-1185">Reference proteome</keyword>
<evidence type="ECO:0000313" key="1">
    <source>
        <dbReference type="EMBL" id="GMN56017.1"/>
    </source>
</evidence>
<comment type="caution">
    <text evidence="1">The sequence shown here is derived from an EMBL/GenBank/DDBJ whole genome shotgun (WGS) entry which is preliminary data.</text>
</comment>
<protein>
    <submittedName>
        <fullName evidence="1">Uncharacterized protein</fullName>
    </submittedName>
</protein>
<proteinExistence type="predicted"/>
<accession>A0AA88AQT0</accession>
<dbReference type="EMBL" id="BTGU01000061">
    <property type="protein sequence ID" value="GMN56017.1"/>
    <property type="molecule type" value="Genomic_DNA"/>
</dbReference>
<name>A0AA88AQT0_FICCA</name>
<gene>
    <name evidence="1" type="ORF">TIFTF001_025133</name>
</gene>
<organism evidence="1 2">
    <name type="scientific">Ficus carica</name>
    <name type="common">Common fig</name>
    <dbReference type="NCBI Taxonomy" id="3494"/>
    <lineage>
        <taxon>Eukaryota</taxon>
        <taxon>Viridiplantae</taxon>
        <taxon>Streptophyta</taxon>
        <taxon>Embryophyta</taxon>
        <taxon>Tracheophyta</taxon>
        <taxon>Spermatophyta</taxon>
        <taxon>Magnoliopsida</taxon>
        <taxon>eudicotyledons</taxon>
        <taxon>Gunneridae</taxon>
        <taxon>Pentapetalae</taxon>
        <taxon>rosids</taxon>
        <taxon>fabids</taxon>
        <taxon>Rosales</taxon>
        <taxon>Moraceae</taxon>
        <taxon>Ficeae</taxon>
        <taxon>Ficus</taxon>
    </lineage>
</organism>